<reference evidence="3 4" key="2">
    <citation type="submission" date="2018-03" db="EMBL/GenBank/DDBJ databases">
        <title>The ancient ancestry and fast evolution of plastids.</title>
        <authorList>
            <person name="Moore K.R."/>
            <person name="Magnabosco C."/>
            <person name="Momper L."/>
            <person name="Gold D.A."/>
            <person name="Bosak T."/>
            <person name="Fournier G.P."/>
        </authorList>
    </citation>
    <scope>NUCLEOTIDE SEQUENCE [LARGE SCALE GENOMIC DNA]</scope>
    <source>
        <strain evidence="3 4">ULC18</strain>
    </source>
</reference>
<feature type="domain" description="DUF4142" evidence="2">
    <location>
        <begin position="46"/>
        <end position="180"/>
    </location>
</feature>
<feature type="compositionally biased region" description="Polar residues" evidence="1">
    <location>
        <begin position="1"/>
        <end position="10"/>
    </location>
</feature>
<evidence type="ECO:0000256" key="1">
    <source>
        <dbReference type="SAM" id="MobiDB-lite"/>
    </source>
</evidence>
<feature type="compositionally biased region" description="Low complexity" evidence="1">
    <location>
        <begin position="11"/>
        <end position="36"/>
    </location>
</feature>
<dbReference type="AlphaFoldDB" id="A0A2T1EBX6"/>
<gene>
    <name evidence="3" type="ORF">C7B82_09275</name>
</gene>
<dbReference type="PANTHER" id="PTHR38593">
    <property type="entry name" value="BLR2558 PROTEIN"/>
    <property type="match status" value="1"/>
</dbReference>
<dbReference type="PANTHER" id="PTHR38593:SF1">
    <property type="entry name" value="BLR2558 PROTEIN"/>
    <property type="match status" value="1"/>
</dbReference>
<dbReference type="InterPro" id="IPR012347">
    <property type="entry name" value="Ferritin-like"/>
</dbReference>
<organism evidence="3 4">
    <name type="scientific">Stenomitos frigidus ULC18</name>
    <dbReference type="NCBI Taxonomy" id="2107698"/>
    <lineage>
        <taxon>Bacteria</taxon>
        <taxon>Bacillati</taxon>
        <taxon>Cyanobacteriota</taxon>
        <taxon>Cyanophyceae</taxon>
        <taxon>Leptolyngbyales</taxon>
        <taxon>Leptolyngbyaceae</taxon>
        <taxon>Stenomitos</taxon>
    </lineage>
</organism>
<dbReference type="Proteomes" id="UP000239576">
    <property type="component" value="Unassembled WGS sequence"/>
</dbReference>
<protein>
    <submittedName>
        <fullName evidence="3">DUF305 domain-containing protein</fullName>
    </submittedName>
</protein>
<dbReference type="Pfam" id="PF13628">
    <property type="entry name" value="DUF4142"/>
    <property type="match status" value="1"/>
</dbReference>
<name>A0A2T1EBX6_9CYAN</name>
<dbReference type="InterPro" id="IPR025419">
    <property type="entry name" value="DUF4142"/>
</dbReference>
<dbReference type="Gene3D" id="1.20.1260.10">
    <property type="match status" value="1"/>
</dbReference>
<reference evidence="4" key="1">
    <citation type="submission" date="2018-02" db="EMBL/GenBank/DDBJ databases">
        <authorList>
            <person name="Moore K."/>
            <person name="Momper L."/>
        </authorList>
    </citation>
    <scope>NUCLEOTIDE SEQUENCE [LARGE SCALE GENOMIC DNA]</scope>
    <source>
        <strain evidence="4">ULC18</strain>
    </source>
</reference>
<evidence type="ECO:0000313" key="3">
    <source>
        <dbReference type="EMBL" id="PSB30266.1"/>
    </source>
</evidence>
<comment type="caution">
    <text evidence="3">The sequence shown here is derived from an EMBL/GenBank/DDBJ whole genome shotgun (WGS) entry which is preliminary data.</text>
</comment>
<dbReference type="EMBL" id="PVWK01000054">
    <property type="protein sequence ID" value="PSB30266.1"/>
    <property type="molecule type" value="Genomic_DNA"/>
</dbReference>
<feature type="region of interest" description="Disordered" evidence="1">
    <location>
        <begin position="1"/>
        <end position="44"/>
    </location>
</feature>
<evidence type="ECO:0000259" key="2">
    <source>
        <dbReference type="Pfam" id="PF13628"/>
    </source>
</evidence>
<evidence type="ECO:0000313" key="4">
    <source>
        <dbReference type="Proteomes" id="UP000239576"/>
    </source>
</evidence>
<sequence>MQQPMQGGSTQPSPMQGGSMQQPMQGGSMQQPMQGGNRAASLNAVDRQFAAKAAQSDMTEIQTSQLALKRSQNPQVKQFAQEMIQQHTQSSSKLKPLAAQKGITLPKSLGTENQALLTQLTKLSGKQFDQAYMSGQAKAHAKTQAVYQNELKQGQDADMKAFAREVLPVVTAHLRMAQSMVAGR</sequence>
<accession>A0A2T1EBX6</accession>
<keyword evidence="4" id="KW-1185">Reference proteome</keyword>
<proteinExistence type="predicted"/>